<dbReference type="PANTHER" id="PTHR33371:SF18">
    <property type="entry name" value="MCE-FAMILY PROTEIN MCE3C"/>
    <property type="match status" value="1"/>
</dbReference>
<dbReference type="Pfam" id="PF02470">
    <property type="entry name" value="MlaD"/>
    <property type="match status" value="1"/>
</dbReference>
<dbReference type="InterPro" id="IPR024516">
    <property type="entry name" value="Mce_C"/>
</dbReference>
<dbReference type="PRINTS" id="PR01782">
    <property type="entry name" value="MCEVIRFACTOR"/>
</dbReference>
<evidence type="ECO:0000256" key="2">
    <source>
        <dbReference type="SAM" id="Phobius"/>
    </source>
</evidence>
<comment type="caution">
    <text evidence="5">The sequence shown here is derived from an EMBL/GenBank/DDBJ whole genome shotgun (WGS) entry which is preliminary data.</text>
</comment>
<dbReference type="EMBL" id="JACKTY010000038">
    <property type="protein sequence ID" value="MCV7229022.1"/>
    <property type="molecule type" value="Genomic_DNA"/>
</dbReference>
<dbReference type="InterPro" id="IPR003399">
    <property type="entry name" value="Mce/MlaD"/>
</dbReference>
<feature type="domain" description="Mammalian cell entry C-terminal" evidence="4">
    <location>
        <begin position="118"/>
        <end position="293"/>
    </location>
</feature>
<dbReference type="RefSeq" id="WP_264070209.1">
    <property type="nucleotide sequence ID" value="NZ_JACKTY010000038.1"/>
</dbReference>
<evidence type="ECO:0000259" key="3">
    <source>
        <dbReference type="Pfam" id="PF02470"/>
    </source>
</evidence>
<sequence>MLKYRGSQLIRSGIIGGVLIILVIAVGLQPARLLQWATSVRHQALFTEAGGISVGNDVTLSGIKVGTISDIKLVNGDALISFTTDGKYELGSQTTAHIRTGSLLGERVLTLESAGSGTLRQSDVIPTSRTSSPYSLTEAVSDLTANAQGTDTAALNQSLDTLAATMDQIAPQLGPTFDGLSRLSKSLNSRNDTLADLFKTAGDVTGILSERSQQVNTLILNANDLLGVLSDRRQAIVNLLANTSAVAQQLTKLVAENEKELAPTLERLTSVNRMLEKNADNIGKTLKGFTKVAITNGETVNNGFYYTAYVPNLQPAQLLQPFLDYAFGFRRGVNAGQPPDNAGPRAELPLPYNGIPGGSR</sequence>
<dbReference type="InterPro" id="IPR052336">
    <property type="entry name" value="MlaD_Phospholipid_Transporter"/>
</dbReference>
<protein>
    <submittedName>
        <fullName evidence="5">MCE family protein</fullName>
    </submittedName>
</protein>
<proteinExistence type="predicted"/>
<dbReference type="InterPro" id="IPR005693">
    <property type="entry name" value="Mce"/>
</dbReference>
<organism evidence="5 6">
    <name type="scientific">Mycolicibacterium komossense</name>
    <dbReference type="NCBI Taxonomy" id="1779"/>
    <lineage>
        <taxon>Bacteria</taxon>
        <taxon>Bacillati</taxon>
        <taxon>Actinomycetota</taxon>
        <taxon>Actinomycetes</taxon>
        <taxon>Mycobacteriales</taxon>
        <taxon>Mycobacteriaceae</taxon>
        <taxon>Mycolicibacterium</taxon>
    </lineage>
</organism>
<feature type="region of interest" description="Disordered" evidence="1">
    <location>
        <begin position="336"/>
        <end position="360"/>
    </location>
</feature>
<evidence type="ECO:0000259" key="4">
    <source>
        <dbReference type="Pfam" id="PF11887"/>
    </source>
</evidence>
<gene>
    <name evidence="5" type="ORF">H7J73_23685</name>
</gene>
<dbReference type="SUPFAM" id="SSF58104">
    <property type="entry name" value="Methyl-accepting chemotaxis protein (MCP) signaling domain"/>
    <property type="match status" value="1"/>
</dbReference>
<evidence type="ECO:0000313" key="5">
    <source>
        <dbReference type="EMBL" id="MCV7229022.1"/>
    </source>
</evidence>
<reference evidence="5 6" key="1">
    <citation type="journal article" date="2022" name="BMC Genomics">
        <title>Comparative genome analysis of mycobacteria focusing on tRNA and non-coding RNA.</title>
        <authorList>
            <person name="Behra P.R.K."/>
            <person name="Pettersson B.M.F."/>
            <person name="Ramesh M."/>
            <person name="Das S."/>
            <person name="Dasgupta S."/>
            <person name="Kirsebom L.A."/>
        </authorList>
    </citation>
    <scope>NUCLEOTIDE SEQUENCE [LARGE SCALE GENOMIC DNA]</scope>
    <source>
        <strain evidence="5 6">DSM 44078</strain>
    </source>
</reference>
<dbReference type="Pfam" id="PF11887">
    <property type="entry name" value="Mce4_CUP1"/>
    <property type="match status" value="1"/>
</dbReference>
<accession>A0ABT3CHW1</accession>
<evidence type="ECO:0000256" key="1">
    <source>
        <dbReference type="SAM" id="MobiDB-lite"/>
    </source>
</evidence>
<evidence type="ECO:0000313" key="6">
    <source>
        <dbReference type="Proteomes" id="UP001526201"/>
    </source>
</evidence>
<feature type="domain" description="Mce/MlaD" evidence="3">
    <location>
        <begin position="42"/>
        <end position="112"/>
    </location>
</feature>
<keyword evidence="2" id="KW-0812">Transmembrane</keyword>
<keyword evidence="2" id="KW-0472">Membrane</keyword>
<keyword evidence="6" id="KW-1185">Reference proteome</keyword>
<dbReference type="NCBIfam" id="TIGR00996">
    <property type="entry name" value="Mtu_fam_mce"/>
    <property type="match status" value="1"/>
</dbReference>
<dbReference type="Proteomes" id="UP001526201">
    <property type="component" value="Unassembled WGS sequence"/>
</dbReference>
<name>A0ABT3CHW1_9MYCO</name>
<dbReference type="PANTHER" id="PTHR33371">
    <property type="entry name" value="INTERMEMBRANE PHOSPHOLIPID TRANSPORT SYSTEM BINDING PROTEIN MLAD-RELATED"/>
    <property type="match status" value="1"/>
</dbReference>
<feature type="transmembrane region" description="Helical" evidence="2">
    <location>
        <begin position="12"/>
        <end position="31"/>
    </location>
</feature>
<keyword evidence="2" id="KW-1133">Transmembrane helix</keyword>